<comment type="catalytic activity">
    <reaction evidence="20">
        <text>hexadecanoyl-CoA + H2O = hexadecanoate + CoA + H(+)</text>
        <dbReference type="Rhea" id="RHEA:16645"/>
        <dbReference type="ChEBI" id="CHEBI:7896"/>
        <dbReference type="ChEBI" id="CHEBI:15377"/>
        <dbReference type="ChEBI" id="CHEBI:15378"/>
        <dbReference type="ChEBI" id="CHEBI:57287"/>
        <dbReference type="ChEBI" id="CHEBI:57379"/>
        <dbReference type="EC" id="3.1.2.2"/>
    </reaction>
    <physiologicalReaction direction="left-to-right" evidence="20">
        <dbReference type="Rhea" id="RHEA:16646"/>
    </physiologicalReaction>
</comment>
<dbReference type="CDD" id="cd03443">
    <property type="entry name" value="PaaI_thioesterase"/>
    <property type="match status" value="1"/>
</dbReference>
<keyword evidence="25" id="KW-1185">Reference proteome</keyword>
<proteinExistence type="inferred from homology"/>
<comment type="catalytic activity">
    <reaction evidence="14">
        <text>(9Z)-octadecenoyl-CoA + H2O = (9Z)-octadecenoate + CoA + H(+)</text>
        <dbReference type="Rhea" id="RHEA:40139"/>
        <dbReference type="ChEBI" id="CHEBI:15377"/>
        <dbReference type="ChEBI" id="CHEBI:15378"/>
        <dbReference type="ChEBI" id="CHEBI:30823"/>
        <dbReference type="ChEBI" id="CHEBI:57287"/>
        <dbReference type="ChEBI" id="CHEBI:57387"/>
    </reaction>
    <physiologicalReaction direction="left-to-right" evidence="14">
        <dbReference type="Rhea" id="RHEA:40140"/>
    </physiologicalReaction>
</comment>
<evidence type="ECO:0000313" key="24">
    <source>
        <dbReference type="EMBL" id="ORA68154.1"/>
    </source>
</evidence>
<gene>
    <name evidence="24" type="ORF">BST26_14660</name>
</gene>
<comment type="catalytic activity">
    <reaction evidence="19">
        <text>octanoyl-CoA + H2O = octanoate + CoA + H(+)</text>
        <dbReference type="Rhea" id="RHEA:30143"/>
        <dbReference type="ChEBI" id="CHEBI:15377"/>
        <dbReference type="ChEBI" id="CHEBI:15378"/>
        <dbReference type="ChEBI" id="CHEBI:25646"/>
        <dbReference type="ChEBI" id="CHEBI:57287"/>
        <dbReference type="ChEBI" id="CHEBI:57386"/>
    </reaction>
    <physiologicalReaction direction="left-to-right" evidence="19">
        <dbReference type="Rhea" id="RHEA:30144"/>
    </physiologicalReaction>
</comment>
<dbReference type="GO" id="GO:0016020">
    <property type="term" value="C:membrane"/>
    <property type="evidence" value="ECO:0007669"/>
    <property type="project" value="UniProtKB-SubCell"/>
</dbReference>
<keyword evidence="7" id="KW-0378">Hydrolase</keyword>
<comment type="caution">
    <text evidence="24">The sequence shown here is derived from an EMBL/GenBank/DDBJ whole genome shotgun (WGS) entry which is preliminary data.</text>
</comment>
<evidence type="ECO:0000256" key="20">
    <source>
        <dbReference type="ARBA" id="ARBA00047734"/>
    </source>
</evidence>
<dbReference type="Gene3D" id="3.10.129.10">
    <property type="entry name" value="Hotdog Thioesterase"/>
    <property type="match status" value="1"/>
</dbReference>
<keyword evidence="12" id="KW-0966">Cell projection</keyword>
<evidence type="ECO:0000256" key="4">
    <source>
        <dbReference type="ARBA" id="ARBA00022475"/>
    </source>
</evidence>
<evidence type="ECO:0000256" key="11">
    <source>
        <dbReference type="ARBA" id="ARBA00023136"/>
    </source>
</evidence>
<dbReference type="AlphaFoldDB" id="A0A1X0D6Z4"/>
<keyword evidence="4" id="KW-1003">Cell membrane</keyword>
<evidence type="ECO:0000256" key="12">
    <source>
        <dbReference type="ARBA" id="ARBA00023273"/>
    </source>
</evidence>
<dbReference type="OrthoDB" id="5242242at2"/>
<evidence type="ECO:0000256" key="18">
    <source>
        <dbReference type="ARBA" id="ARBA00043210"/>
    </source>
</evidence>
<dbReference type="GO" id="GO:0005737">
    <property type="term" value="C:cytoplasm"/>
    <property type="evidence" value="ECO:0007669"/>
    <property type="project" value="UniProtKB-SubCell"/>
</dbReference>
<comment type="catalytic activity">
    <reaction evidence="13">
        <text>(5Z,8Z,11Z,14Z)-eicosatetraenoyl-CoA + H2O = (5Z,8Z,11Z,14Z)-eicosatetraenoate + CoA + H(+)</text>
        <dbReference type="Rhea" id="RHEA:40151"/>
        <dbReference type="ChEBI" id="CHEBI:15377"/>
        <dbReference type="ChEBI" id="CHEBI:15378"/>
        <dbReference type="ChEBI" id="CHEBI:32395"/>
        <dbReference type="ChEBI" id="CHEBI:57287"/>
        <dbReference type="ChEBI" id="CHEBI:57368"/>
    </reaction>
    <physiologicalReaction direction="left-to-right" evidence="13">
        <dbReference type="Rhea" id="RHEA:40152"/>
    </physiologicalReaction>
</comment>
<dbReference type="InterPro" id="IPR029069">
    <property type="entry name" value="HotDog_dom_sf"/>
</dbReference>
<evidence type="ECO:0000256" key="19">
    <source>
        <dbReference type="ARBA" id="ARBA00047588"/>
    </source>
</evidence>
<dbReference type="EC" id="3.1.2.2" evidence="16"/>
<keyword evidence="6" id="KW-0053">Apoptosis</keyword>
<keyword evidence="8" id="KW-0276">Fatty acid metabolism</keyword>
<dbReference type="RefSeq" id="WP_083031920.1">
    <property type="nucleotide sequence ID" value="NZ_AP022618.1"/>
</dbReference>
<dbReference type="InterPro" id="IPR052365">
    <property type="entry name" value="THEM4/THEM5_acyl-CoA_thioest"/>
</dbReference>
<reference evidence="24 25" key="1">
    <citation type="submission" date="2016-12" db="EMBL/GenBank/DDBJ databases">
        <title>The new phylogeny of genus Mycobacterium.</title>
        <authorList>
            <person name="Tortoli E."/>
            <person name="Trovato A."/>
            <person name="Cirillo D.M."/>
        </authorList>
    </citation>
    <scope>NUCLEOTIDE SEQUENCE [LARGE SCALE GENOMIC DNA]</scope>
    <source>
        <strain evidence="24 25">DSM 45130</strain>
    </source>
</reference>
<evidence type="ECO:0000256" key="1">
    <source>
        <dbReference type="ARBA" id="ARBA00004170"/>
    </source>
</evidence>
<comment type="catalytic activity">
    <reaction evidence="23">
        <text>tetradecanoyl-CoA + H2O = tetradecanoate + CoA + H(+)</text>
        <dbReference type="Rhea" id="RHEA:40119"/>
        <dbReference type="ChEBI" id="CHEBI:15377"/>
        <dbReference type="ChEBI" id="CHEBI:15378"/>
        <dbReference type="ChEBI" id="CHEBI:30807"/>
        <dbReference type="ChEBI" id="CHEBI:57287"/>
        <dbReference type="ChEBI" id="CHEBI:57385"/>
    </reaction>
    <physiologicalReaction direction="left-to-right" evidence="23">
        <dbReference type="Rhea" id="RHEA:40120"/>
    </physiologicalReaction>
</comment>
<evidence type="ECO:0000256" key="17">
    <source>
        <dbReference type="ARBA" id="ARBA00040123"/>
    </source>
</evidence>
<evidence type="ECO:0000313" key="25">
    <source>
        <dbReference type="Proteomes" id="UP000192801"/>
    </source>
</evidence>
<dbReference type="SUPFAM" id="SSF54637">
    <property type="entry name" value="Thioesterase/thiol ester dehydrase-isomerase"/>
    <property type="match status" value="1"/>
</dbReference>
<keyword evidence="9" id="KW-0809">Transit peptide</keyword>
<evidence type="ECO:0000256" key="14">
    <source>
        <dbReference type="ARBA" id="ARBA00037002"/>
    </source>
</evidence>
<dbReference type="EMBL" id="MVHS01000037">
    <property type="protein sequence ID" value="ORA68154.1"/>
    <property type="molecule type" value="Genomic_DNA"/>
</dbReference>
<keyword evidence="10" id="KW-0443">Lipid metabolism</keyword>
<evidence type="ECO:0000256" key="3">
    <source>
        <dbReference type="ARBA" id="ARBA00004632"/>
    </source>
</evidence>
<keyword evidence="11" id="KW-0472">Membrane</keyword>
<evidence type="ECO:0000256" key="16">
    <source>
        <dbReference type="ARBA" id="ARBA00038848"/>
    </source>
</evidence>
<dbReference type="Proteomes" id="UP000192801">
    <property type="component" value="Unassembled WGS sequence"/>
</dbReference>
<comment type="similarity">
    <text evidence="15">Belongs to the THEM4/THEM5 thioesterase family.</text>
</comment>
<evidence type="ECO:0000256" key="6">
    <source>
        <dbReference type="ARBA" id="ARBA00022703"/>
    </source>
</evidence>
<name>A0A1X0D6Z4_9MYCO</name>
<evidence type="ECO:0000256" key="13">
    <source>
        <dbReference type="ARBA" id="ARBA00035852"/>
    </source>
</evidence>
<dbReference type="GO" id="GO:0016787">
    <property type="term" value="F:hydrolase activity"/>
    <property type="evidence" value="ECO:0007669"/>
    <property type="project" value="UniProtKB-KW"/>
</dbReference>
<evidence type="ECO:0000256" key="9">
    <source>
        <dbReference type="ARBA" id="ARBA00022946"/>
    </source>
</evidence>
<protein>
    <recommendedName>
        <fullName evidence="17">Acyl-coenzyme A thioesterase THEM4</fullName>
        <ecNumber evidence="16">3.1.2.2</ecNumber>
    </recommendedName>
    <alternativeName>
        <fullName evidence="18">Thioesterase superfamily member 4</fullName>
    </alternativeName>
</protein>
<evidence type="ECO:0000256" key="10">
    <source>
        <dbReference type="ARBA" id="ARBA00023098"/>
    </source>
</evidence>
<sequence length="209" mass="22882">MKFSEELIDTAEYQRLRARYEPLAQSVRALIDACIRTEADQDEVDRARRTIDEVTALLTERQIDGTHGVRFMPDGQGVTWGNPVIGVRNPIAPPVEIHREPGGRVWTEFVLGAPYEGPPGHVHGGMSALILDHLLGEAASDGLTKPNFTGTISCRYLRGTPLGALRAEAFIERVDGVKTYARGHIADADGPTVQAEGVFITPAWAREEN</sequence>
<accession>A0A1X0D6Z4</accession>
<organism evidence="24 25">
    <name type="scientific">Mycolicibacterium insubricum</name>
    <dbReference type="NCBI Taxonomy" id="444597"/>
    <lineage>
        <taxon>Bacteria</taxon>
        <taxon>Bacillati</taxon>
        <taxon>Actinomycetota</taxon>
        <taxon>Actinomycetes</taxon>
        <taxon>Mycobacteriales</taxon>
        <taxon>Mycobacteriaceae</taxon>
        <taxon>Mycolicibacterium</taxon>
    </lineage>
</organism>
<comment type="catalytic activity">
    <reaction evidence="22">
        <text>dodecanoyl-CoA + H2O = dodecanoate + CoA + H(+)</text>
        <dbReference type="Rhea" id="RHEA:30135"/>
        <dbReference type="ChEBI" id="CHEBI:15377"/>
        <dbReference type="ChEBI" id="CHEBI:15378"/>
        <dbReference type="ChEBI" id="CHEBI:18262"/>
        <dbReference type="ChEBI" id="CHEBI:57287"/>
        <dbReference type="ChEBI" id="CHEBI:57375"/>
    </reaction>
    <physiologicalReaction direction="left-to-right" evidence="22">
        <dbReference type="Rhea" id="RHEA:30136"/>
    </physiologicalReaction>
</comment>
<dbReference type="GO" id="GO:0006631">
    <property type="term" value="P:fatty acid metabolic process"/>
    <property type="evidence" value="ECO:0007669"/>
    <property type="project" value="UniProtKB-KW"/>
</dbReference>
<dbReference type="STRING" id="444597.BST26_14660"/>
<evidence type="ECO:0000256" key="8">
    <source>
        <dbReference type="ARBA" id="ARBA00022832"/>
    </source>
</evidence>
<keyword evidence="5" id="KW-0963">Cytoplasm</keyword>
<comment type="catalytic activity">
    <reaction evidence="21">
        <text>decanoyl-CoA + H2O = decanoate + CoA + H(+)</text>
        <dbReference type="Rhea" id="RHEA:40059"/>
        <dbReference type="ChEBI" id="CHEBI:15377"/>
        <dbReference type="ChEBI" id="CHEBI:15378"/>
        <dbReference type="ChEBI" id="CHEBI:27689"/>
        <dbReference type="ChEBI" id="CHEBI:57287"/>
        <dbReference type="ChEBI" id="CHEBI:61430"/>
    </reaction>
    <physiologicalReaction direction="left-to-right" evidence="21">
        <dbReference type="Rhea" id="RHEA:40060"/>
    </physiologicalReaction>
</comment>
<evidence type="ECO:0000256" key="22">
    <source>
        <dbReference type="ARBA" id="ARBA00048074"/>
    </source>
</evidence>
<evidence type="ECO:0000256" key="21">
    <source>
        <dbReference type="ARBA" id="ARBA00047969"/>
    </source>
</evidence>
<evidence type="ECO:0000256" key="2">
    <source>
        <dbReference type="ARBA" id="ARBA00004496"/>
    </source>
</evidence>
<dbReference type="PANTHER" id="PTHR12418">
    <property type="entry name" value="ACYL-COENZYME A THIOESTERASE THEM4"/>
    <property type="match status" value="1"/>
</dbReference>
<dbReference type="InterPro" id="IPR006683">
    <property type="entry name" value="Thioestr_dom"/>
</dbReference>
<evidence type="ECO:0000256" key="15">
    <source>
        <dbReference type="ARBA" id="ARBA00038456"/>
    </source>
</evidence>
<evidence type="ECO:0000256" key="23">
    <source>
        <dbReference type="ARBA" id="ARBA00048180"/>
    </source>
</evidence>
<evidence type="ECO:0000256" key="5">
    <source>
        <dbReference type="ARBA" id="ARBA00022490"/>
    </source>
</evidence>
<evidence type="ECO:0000256" key="7">
    <source>
        <dbReference type="ARBA" id="ARBA00022801"/>
    </source>
</evidence>
<dbReference type="PANTHER" id="PTHR12418:SF19">
    <property type="entry name" value="ACYL-COENZYME A THIOESTERASE THEM4"/>
    <property type="match status" value="1"/>
</dbReference>
<dbReference type="Pfam" id="PF03061">
    <property type="entry name" value="4HBT"/>
    <property type="match status" value="1"/>
</dbReference>
<comment type="subcellular location">
    <subcellularLocation>
        <location evidence="3">Cell projection</location>
        <location evidence="3">Ruffle membrane</location>
    </subcellularLocation>
    <subcellularLocation>
        <location evidence="2">Cytoplasm</location>
    </subcellularLocation>
    <subcellularLocation>
        <location evidence="1">Membrane</location>
        <topology evidence="1">Peripheral membrane protein</topology>
    </subcellularLocation>
</comment>